<feature type="signal peptide" evidence="8">
    <location>
        <begin position="1"/>
        <end position="19"/>
    </location>
</feature>
<name>A0A8J5XFU5_DIALT</name>
<comment type="function">
    <text evidence="5">Adds a myristoyl group to the N-terminal glycine residue of certain cellular proteins.</text>
</comment>
<evidence type="ECO:0000256" key="3">
    <source>
        <dbReference type="ARBA" id="ARBA00022679"/>
    </source>
</evidence>
<dbReference type="InterPro" id="IPR000903">
    <property type="entry name" value="NMT"/>
</dbReference>
<evidence type="ECO:0000313" key="11">
    <source>
        <dbReference type="EMBL" id="KAG8459979.1"/>
    </source>
</evidence>
<dbReference type="EC" id="2.3.1.97" evidence="2 5"/>
<dbReference type="InterPro" id="IPR022678">
    <property type="entry name" value="NMT_CS"/>
</dbReference>
<accession>A0A8J5XFU5</accession>
<dbReference type="PANTHER" id="PTHR11377">
    <property type="entry name" value="N-MYRISTOYL TRANSFERASE"/>
    <property type="match status" value="1"/>
</dbReference>
<dbReference type="Pfam" id="PF01233">
    <property type="entry name" value="NMT"/>
    <property type="match status" value="1"/>
</dbReference>
<evidence type="ECO:0000259" key="9">
    <source>
        <dbReference type="Pfam" id="PF01233"/>
    </source>
</evidence>
<dbReference type="InterPro" id="IPR022677">
    <property type="entry name" value="NMT_C"/>
</dbReference>
<dbReference type="EMBL" id="JAGTXO010000036">
    <property type="protein sequence ID" value="KAG8459979.1"/>
    <property type="molecule type" value="Genomic_DNA"/>
</dbReference>
<dbReference type="InterPro" id="IPR016181">
    <property type="entry name" value="Acyl_CoA_acyltransferase"/>
</dbReference>
<dbReference type="Proteomes" id="UP000751190">
    <property type="component" value="Unassembled WGS sequence"/>
</dbReference>
<keyword evidence="3 5" id="KW-0808">Transferase</keyword>
<evidence type="ECO:0000256" key="5">
    <source>
        <dbReference type="RuleBase" id="RU000586"/>
    </source>
</evidence>
<reference evidence="11" key="1">
    <citation type="submission" date="2021-05" db="EMBL/GenBank/DDBJ databases">
        <title>The genome of the haptophyte Pavlova lutheri (Diacronema luteri, Pavlovales) - a model for lipid biosynthesis in eukaryotic algae.</title>
        <authorList>
            <person name="Hulatt C.J."/>
            <person name="Posewitz M.C."/>
        </authorList>
    </citation>
    <scope>NUCLEOTIDE SEQUENCE</scope>
    <source>
        <strain evidence="11">NIVA-4/92</strain>
    </source>
</reference>
<protein>
    <recommendedName>
        <fullName evidence="2 5">Glycylpeptide N-tetradecanoyltransferase</fullName>
        <ecNumber evidence="2 5">2.3.1.97</ecNumber>
    </recommendedName>
</protein>
<dbReference type="GO" id="GO:0004379">
    <property type="term" value="F:glycylpeptide N-tetradecanoyltransferase activity"/>
    <property type="evidence" value="ECO:0007669"/>
    <property type="project" value="UniProtKB-EC"/>
</dbReference>
<dbReference type="OrthoDB" id="60315at2759"/>
<dbReference type="FunFam" id="3.40.630.170:FF:000003">
    <property type="entry name" value="Glycylpeptide N-tetradecanoyltransferase"/>
    <property type="match status" value="1"/>
</dbReference>
<dbReference type="OMA" id="GWKRDWH"/>
<dbReference type="Gene3D" id="3.40.630.170">
    <property type="match status" value="1"/>
</dbReference>
<dbReference type="GO" id="GO:0005737">
    <property type="term" value="C:cytoplasm"/>
    <property type="evidence" value="ECO:0007669"/>
    <property type="project" value="TreeGrafter"/>
</dbReference>
<evidence type="ECO:0000256" key="1">
    <source>
        <dbReference type="ARBA" id="ARBA00009469"/>
    </source>
</evidence>
<keyword evidence="4 5" id="KW-0012">Acyltransferase</keyword>
<feature type="chain" id="PRO_5035224988" description="Glycylpeptide N-tetradecanoyltransferase" evidence="8">
    <location>
        <begin position="20"/>
        <end position="544"/>
    </location>
</feature>
<dbReference type="PROSITE" id="PS00976">
    <property type="entry name" value="NMT_2"/>
    <property type="match status" value="1"/>
</dbReference>
<dbReference type="InterPro" id="IPR022676">
    <property type="entry name" value="NMT_N"/>
</dbReference>
<dbReference type="PROSITE" id="PS00975">
    <property type="entry name" value="NMT_1"/>
    <property type="match status" value="1"/>
</dbReference>
<feature type="region of interest" description="Disordered" evidence="7">
    <location>
        <begin position="104"/>
        <end position="125"/>
    </location>
</feature>
<comment type="caution">
    <text evidence="11">The sequence shown here is derived from an EMBL/GenBank/DDBJ whole genome shotgun (WGS) entry which is preliminary data.</text>
</comment>
<organism evidence="11 12">
    <name type="scientific">Diacronema lutheri</name>
    <name type="common">Unicellular marine alga</name>
    <name type="synonym">Monochrysis lutheri</name>
    <dbReference type="NCBI Taxonomy" id="2081491"/>
    <lineage>
        <taxon>Eukaryota</taxon>
        <taxon>Haptista</taxon>
        <taxon>Haptophyta</taxon>
        <taxon>Pavlovophyceae</taxon>
        <taxon>Pavlovales</taxon>
        <taxon>Pavlovaceae</taxon>
        <taxon>Diacronema</taxon>
    </lineage>
</organism>
<dbReference type="Pfam" id="PF02799">
    <property type="entry name" value="NMT_C"/>
    <property type="match status" value="1"/>
</dbReference>
<gene>
    <name evidence="11" type="ORF">KFE25_011028</name>
</gene>
<evidence type="ECO:0000256" key="4">
    <source>
        <dbReference type="ARBA" id="ARBA00023315"/>
    </source>
</evidence>
<evidence type="ECO:0000259" key="10">
    <source>
        <dbReference type="Pfam" id="PF02799"/>
    </source>
</evidence>
<dbReference type="SUPFAM" id="SSF55729">
    <property type="entry name" value="Acyl-CoA N-acyltransferases (Nat)"/>
    <property type="match status" value="2"/>
</dbReference>
<evidence type="ECO:0000256" key="7">
    <source>
        <dbReference type="SAM" id="MobiDB-lite"/>
    </source>
</evidence>
<dbReference type="AlphaFoldDB" id="A0A8J5XFU5"/>
<comment type="similarity">
    <text evidence="1 6">Belongs to the NMT family.</text>
</comment>
<proteinExistence type="inferred from homology"/>
<feature type="domain" description="Glycylpeptide N-tetradecanoyltransferase N-terminal" evidence="9">
    <location>
        <begin position="188"/>
        <end position="342"/>
    </location>
</feature>
<keyword evidence="12" id="KW-1185">Reference proteome</keyword>
<comment type="catalytic activity">
    <reaction evidence="5">
        <text>N-terminal glycyl-[protein] + tetradecanoyl-CoA = N-tetradecanoylglycyl-[protein] + CoA + H(+)</text>
        <dbReference type="Rhea" id="RHEA:15521"/>
        <dbReference type="Rhea" id="RHEA-COMP:12666"/>
        <dbReference type="Rhea" id="RHEA-COMP:12667"/>
        <dbReference type="ChEBI" id="CHEBI:15378"/>
        <dbReference type="ChEBI" id="CHEBI:57287"/>
        <dbReference type="ChEBI" id="CHEBI:57385"/>
        <dbReference type="ChEBI" id="CHEBI:64723"/>
        <dbReference type="ChEBI" id="CHEBI:133050"/>
        <dbReference type="EC" id="2.3.1.97"/>
    </reaction>
</comment>
<evidence type="ECO:0000256" key="2">
    <source>
        <dbReference type="ARBA" id="ARBA00012923"/>
    </source>
</evidence>
<evidence type="ECO:0000256" key="8">
    <source>
        <dbReference type="SAM" id="SignalP"/>
    </source>
</evidence>
<evidence type="ECO:0000256" key="6">
    <source>
        <dbReference type="RuleBase" id="RU004178"/>
    </source>
</evidence>
<sequence length="544" mass="60132">MARASQFVVLGSIVVLVNAALDGIHYREYLHASHQAYSRPPVAVVAQCVLAFFACTWGIVSSTPKLKPIRVTGSREMKNFDYYSALPAFVTFNHRSFSAPAAAPAAGSEAGASGGKGRLAEASGMEDAESKFQVSKLKHAVEEAEAACSGPGSGGVADDHAFWYSQPVPRMTDPELGPDEPRGPIVPSDISTVPKEALKLPAGFEWSSVRLDDDSELSELYTLLKENYVEDSQAMFRFEYSKPFIQWAMMPPGYKLEWHVGVRVSSSRKLVAFIGATPAEIVIHGDRLSACEVNFLCVHKKLRTKRLAPVLIREVTRRCNLAGVFQAAYTAGVVIPKPVGFCQYWHRSLNPKKLIDVGFSSLGPRNTMSRLIKMLKLPDEPLTRGFRPLRPADVPVCCAMLNEHLKRFKYYQVFDEAEFAHWLLPREGVVFSYVVEGEGGALTDMASFYNLPSSIIGNEKYPTLHAAYSYYTVAKKTSLDALMKDAMIEACRHNFDVFNALDLQDNASVLSNLKFGPGDGKLQYYAYNWKCQKIAANEVGLILL</sequence>
<keyword evidence="8" id="KW-0732">Signal</keyword>
<evidence type="ECO:0000313" key="12">
    <source>
        <dbReference type="Proteomes" id="UP000751190"/>
    </source>
</evidence>
<feature type="domain" description="Glycylpeptide N-tetradecanoyltransferase C-terminal" evidence="10">
    <location>
        <begin position="356"/>
        <end position="536"/>
    </location>
</feature>
<dbReference type="PANTHER" id="PTHR11377:SF5">
    <property type="entry name" value="GLYCYLPEPTIDE N-TETRADECANOYLTRANSFERASE"/>
    <property type="match status" value="1"/>
</dbReference>